<dbReference type="Pfam" id="PF06296">
    <property type="entry name" value="RelE"/>
    <property type="match status" value="1"/>
</dbReference>
<accession>W0HYH9</accession>
<evidence type="ECO:0008006" key="3">
    <source>
        <dbReference type="Google" id="ProtNLM"/>
    </source>
</evidence>
<dbReference type="InterPro" id="IPR009387">
    <property type="entry name" value="HigB-2"/>
</dbReference>
<dbReference type="PIRSF" id="PIRSF039032">
    <property type="entry name" value="HigB-2"/>
    <property type="match status" value="1"/>
</dbReference>
<dbReference type="RefSeq" id="WP_025422710.1">
    <property type="nucleotide sequence ID" value="NZ_CP006569.1"/>
</dbReference>
<keyword evidence="2" id="KW-1185">Reference proteome</keyword>
<name>W0HYH9_9GAMM</name>
<evidence type="ECO:0000313" key="2">
    <source>
        <dbReference type="Proteomes" id="UP000019028"/>
    </source>
</evidence>
<evidence type="ECO:0000313" key="1">
    <source>
        <dbReference type="EMBL" id="AHF77557.1"/>
    </source>
</evidence>
<protein>
    <recommendedName>
        <fullName evidence="3">Toxin HigB-2</fullName>
    </recommendedName>
</protein>
<organism evidence="1 2">
    <name type="scientific">Sodalis praecaptivus</name>
    <dbReference type="NCBI Taxonomy" id="1239307"/>
    <lineage>
        <taxon>Bacteria</taxon>
        <taxon>Pseudomonadati</taxon>
        <taxon>Pseudomonadota</taxon>
        <taxon>Gammaproteobacteria</taxon>
        <taxon>Enterobacterales</taxon>
        <taxon>Bruguierivoracaceae</taxon>
        <taxon>Sodalis</taxon>
    </lineage>
</organism>
<gene>
    <name evidence="1" type="ORF">Sant_2522</name>
</gene>
<sequence length="110" mass="12896">MEYFEFIETPVFNKQRSELIDDDSFQKFQAFLLKSHEDGDTISKTGGCKKIRWGLEGKGKRGGVRVIYYCLTEQGKIYLLLVYSKNRKDDLSEQEKKVLNQISQMLNRPH</sequence>
<dbReference type="HOGENOM" id="CLU_110687_1_2_6"/>
<dbReference type="Proteomes" id="UP000019028">
    <property type="component" value="Chromosome"/>
</dbReference>
<reference evidence="1 2" key="1">
    <citation type="journal article" date="2014" name="Genome Biol. Evol.">
        <title>Genome degeneration and adaptation in a nascent stage of symbiosis.</title>
        <authorList>
            <person name="Oakeson K.F."/>
            <person name="Gil R."/>
            <person name="Clayton A.L."/>
            <person name="Dunn D.M."/>
            <person name="von Niederhausern A.C."/>
            <person name="Hamil C."/>
            <person name="Aoyagi A."/>
            <person name="Duval B."/>
            <person name="Baca A."/>
            <person name="Silva F.J."/>
            <person name="Vallier A."/>
            <person name="Jackson D.G."/>
            <person name="Latorre A."/>
            <person name="Weiss R.B."/>
            <person name="Heddi A."/>
            <person name="Moya A."/>
            <person name="Dale C."/>
        </authorList>
    </citation>
    <scope>NUCLEOTIDE SEQUENCE [LARGE SCALE GENOMIC DNA]</scope>
    <source>
        <strain evidence="1 2">HS1</strain>
    </source>
</reference>
<dbReference type="EMBL" id="CP006569">
    <property type="protein sequence ID" value="AHF77557.1"/>
    <property type="molecule type" value="Genomic_DNA"/>
</dbReference>
<dbReference type="AlphaFoldDB" id="W0HYH9"/>
<dbReference type="OrthoDB" id="197283at2"/>
<dbReference type="KEGG" id="sod:Sant_2522"/>
<proteinExistence type="predicted"/>